<comment type="subcellular location">
    <subcellularLocation>
        <location evidence="1">Cell inner membrane</location>
        <topology evidence="1">Multi-pass membrane protein</topology>
    </subcellularLocation>
</comment>
<sequence>MKRFISRLEEAVNVVNLILHHIANIVLCFVMLLITFDVIGRFFFNQPITGSFELTELGSAILVFFTFAITHKYKEHIAIGFAVDKMPHRVRHIIEGCIEWFIFVVIAFMSWHILNEAIRTMGRNVTTSDLSLPVYPFIIIASIGSFVFALIALTSGLKHFVKAVEKT</sequence>
<evidence type="ECO:0000313" key="11">
    <source>
        <dbReference type="EMBL" id="SDI98862.1"/>
    </source>
</evidence>
<dbReference type="PANTHER" id="PTHR35011">
    <property type="entry name" value="2,3-DIKETO-L-GULONATE TRAP TRANSPORTER SMALL PERMEASE PROTEIN YIAM"/>
    <property type="match status" value="1"/>
</dbReference>
<organism evidence="11 12">
    <name type="scientific">Alteribacillus bidgolensis</name>
    <dbReference type="NCBI Taxonomy" id="930129"/>
    <lineage>
        <taxon>Bacteria</taxon>
        <taxon>Bacillati</taxon>
        <taxon>Bacillota</taxon>
        <taxon>Bacilli</taxon>
        <taxon>Bacillales</taxon>
        <taxon>Bacillaceae</taxon>
        <taxon>Alteribacillus</taxon>
    </lineage>
</organism>
<dbReference type="InterPro" id="IPR007387">
    <property type="entry name" value="TRAP_DctQ"/>
</dbReference>
<feature type="transmembrane region" description="Helical" evidence="9">
    <location>
        <begin position="12"/>
        <end position="34"/>
    </location>
</feature>
<dbReference type="RefSeq" id="WP_096241768.1">
    <property type="nucleotide sequence ID" value="NZ_FNDU01000017.1"/>
</dbReference>
<evidence type="ECO:0000256" key="7">
    <source>
        <dbReference type="ARBA" id="ARBA00023136"/>
    </source>
</evidence>
<feature type="domain" description="Tripartite ATP-independent periplasmic transporters DctQ component" evidence="10">
    <location>
        <begin position="31"/>
        <end position="155"/>
    </location>
</feature>
<gene>
    <name evidence="11" type="ORF">SAMN05216352_11744</name>
</gene>
<keyword evidence="4" id="KW-0997">Cell inner membrane</keyword>
<accession>A0A1G8Q2A4</accession>
<feature type="transmembrane region" description="Helical" evidence="9">
    <location>
        <begin position="93"/>
        <end position="114"/>
    </location>
</feature>
<dbReference type="Pfam" id="PF04290">
    <property type="entry name" value="DctQ"/>
    <property type="match status" value="1"/>
</dbReference>
<reference evidence="11 12" key="1">
    <citation type="submission" date="2016-10" db="EMBL/GenBank/DDBJ databases">
        <authorList>
            <person name="de Groot N.N."/>
        </authorList>
    </citation>
    <scope>NUCLEOTIDE SEQUENCE [LARGE SCALE GENOMIC DNA]</scope>
    <source>
        <strain evidence="12">P4B,CCM 7963,CECT 7998,DSM 25260,IBRC-M 10614,KCTC 13821</strain>
    </source>
</reference>
<feature type="transmembrane region" description="Helical" evidence="9">
    <location>
        <begin position="54"/>
        <end position="73"/>
    </location>
</feature>
<dbReference type="OrthoDB" id="1807003at2"/>
<feature type="transmembrane region" description="Helical" evidence="9">
    <location>
        <begin position="134"/>
        <end position="153"/>
    </location>
</feature>
<dbReference type="AlphaFoldDB" id="A0A1G8Q2A4"/>
<evidence type="ECO:0000256" key="8">
    <source>
        <dbReference type="ARBA" id="ARBA00038436"/>
    </source>
</evidence>
<evidence type="ECO:0000256" key="2">
    <source>
        <dbReference type="ARBA" id="ARBA00022448"/>
    </source>
</evidence>
<evidence type="ECO:0000256" key="6">
    <source>
        <dbReference type="ARBA" id="ARBA00022989"/>
    </source>
</evidence>
<evidence type="ECO:0000256" key="3">
    <source>
        <dbReference type="ARBA" id="ARBA00022475"/>
    </source>
</evidence>
<keyword evidence="2" id="KW-0813">Transport</keyword>
<dbReference type="InterPro" id="IPR055348">
    <property type="entry name" value="DctQ"/>
</dbReference>
<evidence type="ECO:0000256" key="4">
    <source>
        <dbReference type="ARBA" id="ARBA00022519"/>
    </source>
</evidence>
<name>A0A1G8Q2A4_9BACI</name>
<evidence type="ECO:0000259" key="10">
    <source>
        <dbReference type="Pfam" id="PF04290"/>
    </source>
</evidence>
<dbReference type="GO" id="GO:0005886">
    <property type="term" value="C:plasma membrane"/>
    <property type="evidence" value="ECO:0007669"/>
    <property type="project" value="UniProtKB-SubCell"/>
</dbReference>
<dbReference type="EMBL" id="FNDU01000017">
    <property type="protein sequence ID" value="SDI98862.1"/>
    <property type="molecule type" value="Genomic_DNA"/>
</dbReference>
<keyword evidence="6 9" id="KW-1133">Transmembrane helix</keyword>
<keyword evidence="3" id="KW-1003">Cell membrane</keyword>
<dbReference type="STRING" id="930129.SAMN05216352_11744"/>
<comment type="similarity">
    <text evidence="8">Belongs to the TRAP transporter small permease family.</text>
</comment>
<evidence type="ECO:0000256" key="5">
    <source>
        <dbReference type="ARBA" id="ARBA00022692"/>
    </source>
</evidence>
<dbReference type="Proteomes" id="UP000199017">
    <property type="component" value="Unassembled WGS sequence"/>
</dbReference>
<keyword evidence="5 9" id="KW-0812">Transmembrane</keyword>
<evidence type="ECO:0000256" key="1">
    <source>
        <dbReference type="ARBA" id="ARBA00004429"/>
    </source>
</evidence>
<keyword evidence="7 9" id="KW-0472">Membrane</keyword>
<proteinExistence type="inferred from homology"/>
<evidence type="ECO:0000313" key="12">
    <source>
        <dbReference type="Proteomes" id="UP000199017"/>
    </source>
</evidence>
<protein>
    <submittedName>
        <fullName evidence="11">TRAP-type C4-dicarboxylate transport system, small permease component</fullName>
    </submittedName>
</protein>
<evidence type="ECO:0000256" key="9">
    <source>
        <dbReference type="SAM" id="Phobius"/>
    </source>
</evidence>
<keyword evidence="12" id="KW-1185">Reference proteome</keyword>